<reference evidence="1 3" key="1">
    <citation type="journal article" date="2011" name="Nature">
        <title>The Medicago genome provides insight into the evolution of rhizobial symbioses.</title>
        <authorList>
            <person name="Young N.D."/>
            <person name="Debelle F."/>
            <person name="Oldroyd G.E."/>
            <person name="Geurts R."/>
            <person name="Cannon S.B."/>
            <person name="Udvardi M.K."/>
            <person name="Benedito V.A."/>
            <person name="Mayer K.F."/>
            <person name="Gouzy J."/>
            <person name="Schoof H."/>
            <person name="Van de Peer Y."/>
            <person name="Proost S."/>
            <person name="Cook D.R."/>
            <person name="Meyers B.C."/>
            <person name="Spannagl M."/>
            <person name="Cheung F."/>
            <person name="De Mita S."/>
            <person name="Krishnakumar V."/>
            <person name="Gundlach H."/>
            <person name="Zhou S."/>
            <person name="Mudge J."/>
            <person name="Bharti A.K."/>
            <person name="Murray J.D."/>
            <person name="Naoumkina M.A."/>
            <person name="Rosen B."/>
            <person name="Silverstein K.A."/>
            <person name="Tang H."/>
            <person name="Rombauts S."/>
            <person name="Zhao P.X."/>
            <person name="Zhou P."/>
            <person name="Barbe V."/>
            <person name="Bardou P."/>
            <person name="Bechner M."/>
            <person name="Bellec A."/>
            <person name="Berger A."/>
            <person name="Berges H."/>
            <person name="Bidwell S."/>
            <person name="Bisseling T."/>
            <person name="Choisne N."/>
            <person name="Couloux A."/>
            <person name="Denny R."/>
            <person name="Deshpande S."/>
            <person name="Dai X."/>
            <person name="Doyle J.J."/>
            <person name="Dudez A.M."/>
            <person name="Farmer A.D."/>
            <person name="Fouteau S."/>
            <person name="Franken C."/>
            <person name="Gibelin C."/>
            <person name="Gish J."/>
            <person name="Goldstein S."/>
            <person name="Gonzalez A.J."/>
            <person name="Green P.J."/>
            <person name="Hallab A."/>
            <person name="Hartog M."/>
            <person name="Hua A."/>
            <person name="Humphray S.J."/>
            <person name="Jeong D.H."/>
            <person name="Jing Y."/>
            <person name="Jocker A."/>
            <person name="Kenton S.M."/>
            <person name="Kim D.J."/>
            <person name="Klee K."/>
            <person name="Lai H."/>
            <person name="Lang C."/>
            <person name="Lin S."/>
            <person name="Macmil S.L."/>
            <person name="Magdelenat G."/>
            <person name="Matthews L."/>
            <person name="McCorrison J."/>
            <person name="Monaghan E.L."/>
            <person name="Mun J.H."/>
            <person name="Najar F.Z."/>
            <person name="Nicholson C."/>
            <person name="Noirot C."/>
            <person name="O'Bleness M."/>
            <person name="Paule C.R."/>
            <person name="Poulain J."/>
            <person name="Prion F."/>
            <person name="Qin B."/>
            <person name="Qu C."/>
            <person name="Retzel E.F."/>
            <person name="Riddle C."/>
            <person name="Sallet E."/>
            <person name="Samain S."/>
            <person name="Samson N."/>
            <person name="Sanders I."/>
            <person name="Saurat O."/>
            <person name="Scarpelli C."/>
            <person name="Schiex T."/>
            <person name="Segurens B."/>
            <person name="Severin A.J."/>
            <person name="Sherrier D.J."/>
            <person name="Shi R."/>
            <person name="Sims S."/>
            <person name="Singer S.R."/>
            <person name="Sinharoy S."/>
            <person name="Sterck L."/>
            <person name="Viollet A."/>
            <person name="Wang B.B."/>
            <person name="Wang K."/>
            <person name="Wang M."/>
            <person name="Wang X."/>
            <person name="Warfsmann J."/>
            <person name="Weissenbach J."/>
            <person name="White D.D."/>
            <person name="White J.D."/>
            <person name="Wiley G.B."/>
            <person name="Wincker P."/>
            <person name="Xing Y."/>
            <person name="Yang L."/>
            <person name="Yao Z."/>
            <person name="Ying F."/>
            <person name="Zhai J."/>
            <person name="Zhou L."/>
            <person name="Zuber A."/>
            <person name="Denarie J."/>
            <person name="Dixon R.A."/>
            <person name="May G.D."/>
            <person name="Schwartz D.C."/>
            <person name="Rogers J."/>
            <person name="Quetier F."/>
            <person name="Town C.D."/>
            <person name="Roe B.A."/>
        </authorList>
    </citation>
    <scope>NUCLEOTIDE SEQUENCE [LARGE SCALE GENOMIC DNA]</scope>
    <source>
        <strain evidence="1">A17</strain>
        <strain evidence="2 3">cv. Jemalong A17</strain>
    </source>
</reference>
<dbReference type="AlphaFoldDB" id="G7JK11"/>
<sequence length="74" mass="8672">MDSTQYTWHETITGLFFVERMRQALLSSYGSVLSKIRETNPFKLTLEIIESEILRRNILPGSKPIPLDQPKWYS</sequence>
<dbReference type="HOGENOM" id="CLU_2691487_0_0_1"/>
<protein>
    <submittedName>
        <fullName evidence="1 2">Uncharacterized protein</fullName>
    </submittedName>
</protein>
<reference evidence="1 3" key="2">
    <citation type="journal article" date="2014" name="BMC Genomics">
        <title>An improved genome release (version Mt4.0) for the model legume Medicago truncatula.</title>
        <authorList>
            <person name="Tang H."/>
            <person name="Krishnakumar V."/>
            <person name="Bidwell S."/>
            <person name="Rosen B."/>
            <person name="Chan A."/>
            <person name="Zhou S."/>
            <person name="Gentzbittel L."/>
            <person name="Childs K.L."/>
            <person name="Yandell M."/>
            <person name="Gundlach H."/>
            <person name="Mayer K.F."/>
            <person name="Schwartz D.C."/>
            <person name="Town C.D."/>
        </authorList>
    </citation>
    <scope>GENOME REANNOTATION</scope>
    <source>
        <strain evidence="2 3">cv. Jemalong A17</strain>
    </source>
</reference>
<keyword evidence="3" id="KW-1185">Reference proteome</keyword>
<dbReference type="EnsemblPlants" id="AES90121">
    <property type="protein sequence ID" value="AES90121"/>
    <property type="gene ID" value="MTR_4g085560"/>
</dbReference>
<evidence type="ECO:0000313" key="1">
    <source>
        <dbReference type="EMBL" id="AES90121.1"/>
    </source>
</evidence>
<organism evidence="1 3">
    <name type="scientific">Medicago truncatula</name>
    <name type="common">Barrel medic</name>
    <name type="synonym">Medicago tribuloides</name>
    <dbReference type="NCBI Taxonomy" id="3880"/>
    <lineage>
        <taxon>Eukaryota</taxon>
        <taxon>Viridiplantae</taxon>
        <taxon>Streptophyta</taxon>
        <taxon>Embryophyta</taxon>
        <taxon>Tracheophyta</taxon>
        <taxon>Spermatophyta</taxon>
        <taxon>Magnoliopsida</taxon>
        <taxon>eudicotyledons</taxon>
        <taxon>Gunneridae</taxon>
        <taxon>Pentapetalae</taxon>
        <taxon>rosids</taxon>
        <taxon>fabids</taxon>
        <taxon>Fabales</taxon>
        <taxon>Fabaceae</taxon>
        <taxon>Papilionoideae</taxon>
        <taxon>50 kb inversion clade</taxon>
        <taxon>NPAAA clade</taxon>
        <taxon>Hologalegina</taxon>
        <taxon>IRL clade</taxon>
        <taxon>Trifolieae</taxon>
        <taxon>Medicago</taxon>
    </lineage>
</organism>
<gene>
    <name evidence="1" type="ordered locus">MTR_4g085560</name>
</gene>
<evidence type="ECO:0000313" key="2">
    <source>
        <dbReference type="EnsemblPlants" id="AES90121"/>
    </source>
</evidence>
<name>G7JK11_MEDTR</name>
<dbReference type="PaxDb" id="3880-AES90121"/>
<evidence type="ECO:0000313" key="3">
    <source>
        <dbReference type="Proteomes" id="UP000002051"/>
    </source>
</evidence>
<accession>G7JK11</accession>
<proteinExistence type="predicted"/>
<dbReference type="EMBL" id="CM001220">
    <property type="protein sequence ID" value="AES90121.1"/>
    <property type="molecule type" value="Genomic_DNA"/>
</dbReference>
<reference evidence="2" key="3">
    <citation type="submission" date="2015-04" db="UniProtKB">
        <authorList>
            <consortium name="EnsemblPlants"/>
        </authorList>
    </citation>
    <scope>IDENTIFICATION</scope>
    <source>
        <strain evidence="2">cv. Jemalong A17</strain>
    </source>
</reference>
<dbReference type="Proteomes" id="UP000002051">
    <property type="component" value="Chromosome 4"/>
</dbReference>